<evidence type="ECO:0000256" key="7">
    <source>
        <dbReference type="SAM" id="Phobius"/>
    </source>
</evidence>
<feature type="transmembrane region" description="Helical" evidence="7">
    <location>
        <begin position="138"/>
        <end position="162"/>
    </location>
</feature>
<evidence type="ECO:0000256" key="4">
    <source>
        <dbReference type="ARBA" id="ARBA00022692"/>
    </source>
</evidence>
<dbReference type="GO" id="GO:0005886">
    <property type="term" value="C:plasma membrane"/>
    <property type="evidence" value="ECO:0007669"/>
    <property type="project" value="UniProtKB-SubCell"/>
</dbReference>
<organism evidence="8 9">
    <name type="scientific">Bilifractor porci</name>
    <dbReference type="NCBI Taxonomy" id="2606636"/>
    <lineage>
        <taxon>Bacteria</taxon>
        <taxon>Bacillati</taxon>
        <taxon>Bacillota</taxon>
        <taxon>Clostridia</taxon>
        <taxon>Lachnospirales</taxon>
        <taxon>Lachnospiraceae</taxon>
        <taxon>Bilifractor</taxon>
    </lineage>
</organism>
<evidence type="ECO:0000256" key="3">
    <source>
        <dbReference type="ARBA" id="ARBA00022475"/>
    </source>
</evidence>
<dbReference type="PIRSF" id="PIRSF006603">
    <property type="entry name" value="DinF"/>
    <property type="match status" value="1"/>
</dbReference>
<evidence type="ECO:0000256" key="5">
    <source>
        <dbReference type="ARBA" id="ARBA00022989"/>
    </source>
</evidence>
<evidence type="ECO:0000256" key="1">
    <source>
        <dbReference type="ARBA" id="ARBA00004651"/>
    </source>
</evidence>
<dbReference type="RefSeq" id="WP_154457141.1">
    <property type="nucleotide sequence ID" value="NZ_VUMV01000002.1"/>
</dbReference>
<feature type="transmembrane region" description="Helical" evidence="7">
    <location>
        <begin position="329"/>
        <end position="347"/>
    </location>
</feature>
<keyword evidence="4 7" id="KW-0812">Transmembrane</keyword>
<evidence type="ECO:0000256" key="2">
    <source>
        <dbReference type="ARBA" id="ARBA00022448"/>
    </source>
</evidence>
<gene>
    <name evidence="8" type="ORF">FYJ60_03190</name>
</gene>
<comment type="subcellular location">
    <subcellularLocation>
        <location evidence="1">Cell membrane</location>
        <topology evidence="1">Multi-pass membrane protein</topology>
    </subcellularLocation>
</comment>
<feature type="transmembrane region" description="Helical" evidence="7">
    <location>
        <begin position="97"/>
        <end position="118"/>
    </location>
</feature>
<dbReference type="InterPro" id="IPR051327">
    <property type="entry name" value="MATE_MepA_subfamily"/>
</dbReference>
<accession>A0A7X2TMN2</accession>
<dbReference type="AlphaFoldDB" id="A0A7X2TMN2"/>
<evidence type="ECO:0000256" key="6">
    <source>
        <dbReference type="ARBA" id="ARBA00023136"/>
    </source>
</evidence>
<reference evidence="8 9" key="1">
    <citation type="submission" date="2019-08" db="EMBL/GenBank/DDBJ databases">
        <title>In-depth cultivation of the pig gut microbiome towards novel bacterial diversity and tailored functional studies.</title>
        <authorList>
            <person name="Wylensek D."/>
            <person name="Hitch T.C.A."/>
            <person name="Clavel T."/>
        </authorList>
    </citation>
    <scope>NUCLEOTIDE SEQUENCE [LARGE SCALE GENOMIC DNA]</scope>
    <source>
        <strain evidence="8 9">Oil+RF-744-WCA-WT-13</strain>
    </source>
</reference>
<keyword evidence="6 7" id="KW-0472">Membrane</keyword>
<dbReference type="PANTHER" id="PTHR43823">
    <property type="entry name" value="SPORULATION PROTEIN YKVU"/>
    <property type="match status" value="1"/>
</dbReference>
<dbReference type="PANTHER" id="PTHR43823:SF3">
    <property type="entry name" value="MULTIDRUG EXPORT PROTEIN MEPA"/>
    <property type="match status" value="1"/>
</dbReference>
<feature type="transmembrane region" description="Helical" evidence="7">
    <location>
        <begin position="20"/>
        <end position="40"/>
    </location>
</feature>
<name>A0A7X2TMN2_9FIRM</name>
<dbReference type="GO" id="GO:0015297">
    <property type="term" value="F:antiporter activity"/>
    <property type="evidence" value="ECO:0007669"/>
    <property type="project" value="InterPro"/>
</dbReference>
<keyword evidence="9" id="KW-1185">Reference proteome</keyword>
<proteinExistence type="predicted"/>
<comment type="caution">
    <text evidence="8">The sequence shown here is derived from an EMBL/GenBank/DDBJ whole genome shotgun (WGS) entry which is preliminary data.</text>
</comment>
<keyword evidence="5 7" id="KW-1133">Transmembrane helix</keyword>
<sequence>MSRKYEETYIFEDAPVWKAIVILGVPTVITQLINIIYNYADTWFVGRTGNPAMVASLSVTMPVFVIMAALANLFGIGGSSVISRNLGQKNPERARKVFAFCLYGGLASAIVYALFMFLCRSWLIPLIGGDSSSYPYAYSYIFWTMVIGAVPTVGNVLCGHLIRSIGAAKEAGFGMSMGGVLNIILDPLFMFVILPSGMEVTGAAIATMLSNTASLVYFLIFLFRHRDNPVFTVNPKDISFQEHIPGDVLTIGFPAALQTTLAMVSNIFANALVKTYGSEAVAGMGVAKKINMIAFNTSMGLTQGILPLIGYSYGAKNYERLREAVRKTGIIAVIFGCICTVLFRLFASPMCRFFIDEDVSVSYGSTFLQTIAFAAPLAAICYLFNTVFQATGRKLQSFLLSTLRKGFLDVPGMFLFSSFLGAFGVVLATPIAEVISTVLAVILYIRFLQDFKTGPAKVSR</sequence>
<evidence type="ECO:0000313" key="9">
    <source>
        <dbReference type="Proteomes" id="UP000466864"/>
    </source>
</evidence>
<keyword evidence="2" id="KW-0813">Transport</keyword>
<protein>
    <recommendedName>
        <fullName evidence="10">MATE family efflux transporter</fullName>
    </recommendedName>
</protein>
<dbReference type="GO" id="GO:0042910">
    <property type="term" value="F:xenobiotic transmembrane transporter activity"/>
    <property type="evidence" value="ECO:0007669"/>
    <property type="project" value="InterPro"/>
</dbReference>
<keyword evidence="3" id="KW-1003">Cell membrane</keyword>
<feature type="transmembrane region" description="Helical" evidence="7">
    <location>
        <begin position="200"/>
        <end position="223"/>
    </location>
</feature>
<evidence type="ECO:0000313" key="8">
    <source>
        <dbReference type="EMBL" id="MST81322.1"/>
    </source>
</evidence>
<feature type="transmembrane region" description="Helical" evidence="7">
    <location>
        <begin position="174"/>
        <end position="194"/>
    </location>
</feature>
<feature type="transmembrane region" description="Helical" evidence="7">
    <location>
        <begin position="52"/>
        <end position="76"/>
    </location>
</feature>
<dbReference type="InterPro" id="IPR002528">
    <property type="entry name" value="MATE_fam"/>
</dbReference>
<feature type="transmembrane region" description="Helical" evidence="7">
    <location>
        <begin position="431"/>
        <end position="448"/>
    </location>
</feature>
<dbReference type="Pfam" id="PF01554">
    <property type="entry name" value="MatE"/>
    <property type="match status" value="2"/>
</dbReference>
<evidence type="ECO:0008006" key="10">
    <source>
        <dbReference type="Google" id="ProtNLM"/>
    </source>
</evidence>
<dbReference type="InterPro" id="IPR048279">
    <property type="entry name" value="MdtK-like"/>
</dbReference>
<dbReference type="Proteomes" id="UP000466864">
    <property type="component" value="Unassembled WGS sequence"/>
</dbReference>
<feature type="transmembrane region" description="Helical" evidence="7">
    <location>
        <begin position="367"/>
        <end position="385"/>
    </location>
</feature>
<dbReference type="EMBL" id="VUMV01000002">
    <property type="protein sequence ID" value="MST81322.1"/>
    <property type="molecule type" value="Genomic_DNA"/>
</dbReference>